<keyword evidence="1" id="KW-0732">Signal</keyword>
<comment type="caution">
    <text evidence="3">The sequence shown here is derived from an EMBL/GenBank/DDBJ whole genome shotgun (WGS) entry which is preliminary data.</text>
</comment>
<dbReference type="PROSITE" id="PS51257">
    <property type="entry name" value="PROKAR_LIPOPROTEIN"/>
    <property type="match status" value="1"/>
</dbReference>
<accession>A0ABS8PNL8</accession>
<proteinExistence type="predicted"/>
<dbReference type="InterPro" id="IPR013728">
    <property type="entry name" value="BT_3987-like_N"/>
</dbReference>
<feature type="chain" id="PRO_5046859730" evidence="1">
    <location>
        <begin position="23"/>
        <end position="459"/>
    </location>
</feature>
<feature type="domain" description="BT-3987-like N-terminal" evidence="2">
    <location>
        <begin position="37"/>
        <end position="156"/>
    </location>
</feature>
<dbReference type="EMBL" id="JAJNEC010000005">
    <property type="protein sequence ID" value="MCD2422683.1"/>
    <property type="molecule type" value="Genomic_DNA"/>
</dbReference>
<reference evidence="3 4" key="1">
    <citation type="submission" date="2021-11" db="EMBL/GenBank/DDBJ databases">
        <title>Genomic of Niabella pedocola.</title>
        <authorList>
            <person name="Wu T."/>
        </authorList>
    </citation>
    <scope>NUCLEOTIDE SEQUENCE [LARGE SCALE GENOMIC DNA]</scope>
    <source>
        <strain evidence="3 4">JCM 31011</strain>
    </source>
</reference>
<name>A0ABS8PNL8_9BACT</name>
<feature type="signal peptide" evidence="1">
    <location>
        <begin position="1"/>
        <end position="22"/>
    </location>
</feature>
<evidence type="ECO:0000313" key="4">
    <source>
        <dbReference type="Proteomes" id="UP001199816"/>
    </source>
</evidence>
<evidence type="ECO:0000259" key="2">
    <source>
        <dbReference type="Pfam" id="PF08522"/>
    </source>
</evidence>
<dbReference type="Gene3D" id="2.60.40.1740">
    <property type="entry name" value="hypothetical protein (bacova_03559)"/>
    <property type="match status" value="1"/>
</dbReference>
<evidence type="ECO:0000256" key="1">
    <source>
        <dbReference type="SAM" id="SignalP"/>
    </source>
</evidence>
<dbReference type="Pfam" id="PF08522">
    <property type="entry name" value="BT_3987-like_N"/>
    <property type="match status" value="1"/>
</dbReference>
<keyword evidence="4" id="KW-1185">Reference proteome</keyword>
<dbReference type="Proteomes" id="UP001199816">
    <property type="component" value="Unassembled WGS sequence"/>
</dbReference>
<evidence type="ECO:0000313" key="3">
    <source>
        <dbReference type="EMBL" id="MCD2422683.1"/>
    </source>
</evidence>
<sequence length="459" mass="51742">MKIHILYYTLMWLLPATLFSCAKENLPVDKNNDDAYNKLYFSDVNTALSTKIRVNTNVGNRDTTVFSYKVDIGGNFLAPHDIPVTFTVLPEAYVQAFDNDNVGTYLPLPADAYKLVTDTVIHSGQASTGLLPLIIYKDKLLPLTDYVLPIRVAASDAAFKVDLEKDIKYILISSRTLQVGLKIGNIPQLADPRADLFDFYGDLMMKDTAGNLWFIPLESNGNRQMGEPVMIAGGFKRYECLFFHPFYQMIFGVDTESPCSSNWSSAATGCGHPYSFAVTPYPNITVGPARRLTNNVHQLSNTSPATYNEDWGYQLYTAQKRRRFFAGVNGFTHVIYYPPRTTTATSLWHSKFNRLDANGQLSVTNRKDQNSWGFGIKSGCTINDRQFFLTDDVALIYASYDPMAGNYPVYNYVTPASYPDFGARYAKAFSVYQRDLVCYTYSGDVIRYESPTFEDMLRP</sequence>
<dbReference type="RefSeq" id="WP_231003915.1">
    <property type="nucleotide sequence ID" value="NZ_JAJNEC010000005.1"/>
</dbReference>
<gene>
    <name evidence="3" type="ORF">LQ567_07920</name>
</gene>
<protein>
    <submittedName>
        <fullName evidence="3">DUF1735 domain-containing protein</fullName>
    </submittedName>
</protein>
<organism evidence="3 4">
    <name type="scientific">Niabella pedocola</name>
    <dbReference type="NCBI Taxonomy" id="1752077"/>
    <lineage>
        <taxon>Bacteria</taxon>
        <taxon>Pseudomonadati</taxon>
        <taxon>Bacteroidota</taxon>
        <taxon>Chitinophagia</taxon>
        <taxon>Chitinophagales</taxon>
        <taxon>Chitinophagaceae</taxon>
        <taxon>Niabella</taxon>
    </lineage>
</organism>